<name>A0ABU2DUC7_9MICC</name>
<dbReference type="InterPro" id="IPR010982">
    <property type="entry name" value="Lambda_DNA-bd_dom_sf"/>
</dbReference>
<keyword evidence="2" id="KW-1185">Reference proteome</keyword>
<evidence type="ECO:0000313" key="2">
    <source>
        <dbReference type="Proteomes" id="UP001251870"/>
    </source>
</evidence>
<reference evidence="1 2" key="1">
    <citation type="submission" date="2023-09" db="EMBL/GenBank/DDBJ databases">
        <title>Description of three actinobacteria isolated from air of manufacturing shop in a pharmaceutical factory.</title>
        <authorList>
            <person name="Zhang D.-F."/>
        </authorList>
    </citation>
    <scope>NUCLEOTIDE SEQUENCE [LARGE SCALE GENOMIC DNA]</scope>
    <source>
        <strain evidence="1 2">LY-0111</strain>
    </source>
</reference>
<accession>A0ABU2DUC7</accession>
<sequence length="104" mass="11803">MSDESVISPDLARAGRALAQVSAAVIAEAAGLERDQVREFEKRRRPLHDEQIRRLQAALERFGVVFVPEDEDRGYGVRQKFNSRKVRQIERWEGEGGPVAEDDI</sequence>
<organism evidence="1 2">
    <name type="scientific">Nesterenkonia aerolata</name>
    <dbReference type="NCBI Taxonomy" id="3074079"/>
    <lineage>
        <taxon>Bacteria</taxon>
        <taxon>Bacillati</taxon>
        <taxon>Actinomycetota</taxon>
        <taxon>Actinomycetes</taxon>
        <taxon>Micrococcales</taxon>
        <taxon>Micrococcaceae</taxon>
        <taxon>Nesterenkonia</taxon>
    </lineage>
</organism>
<gene>
    <name evidence="1" type="ORF">RIL96_11105</name>
</gene>
<evidence type="ECO:0000313" key="1">
    <source>
        <dbReference type="EMBL" id="MDR8020113.1"/>
    </source>
</evidence>
<proteinExistence type="predicted"/>
<dbReference type="Gene3D" id="1.10.260.40">
    <property type="entry name" value="lambda repressor-like DNA-binding domains"/>
    <property type="match status" value="1"/>
</dbReference>
<evidence type="ECO:0008006" key="3">
    <source>
        <dbReference type="Google" id="ProtNLM"/>
    </source>
</evidence>
<comment type="caution">
    <text evidence="1">The sequence shown here is derived from an EMBL/GenBank/DDBJ whole genome shotgun (WGS) entry which is preliminary data.</text>
</comment>
<dbReference type="RefSeq" id="WP_310549095.1">
    <property type="nucleotide sequence ID" value="NZ_JAVKGR010000016.1"/>
</dbReference>
<dbReference type="Proteomes" id="UP001251870">
    <property type="component" value="Unassembled WGS sequence"/>
</dbReference>
<dbReference type="EMBL" id="JAVKGR010000016">
    <property type="protein sequence ID" value="MDR8020113.1"/>
    <property type="molecule type" value="Genomic_DNA"/>
</dbReference>
<protein>
    <recommendedName>
        <fullName evidence="3">XRE family transcriptional regulator</fullName>
    </recommendedName>
</protein>